<name>A0A9D9DY25_9BACT</name>
<accession>A0A9D9DY25</accession>
<dbReference type="EMBL" id="JADIMZ010000141">
    <property type="protein sequence ID" value="MBO8433484.1"/>
    <property type="molecule type" value="Genomic_DNA"/>
</dbReference>
<evidence type="ECO:0000313" key="3">
    <source>
        <dbReference type="Proteomes" id="UP000823612"/>
    </source>
</evidence>
<reference evidence="2" key="1">
    <citation type="submission" date="2020-10" db="EMBL/GenBank/DDBJ databases">
        <authorList>
            <person name="Gilroy R."/>
        </authorList>
    </citation>
    <scope>NUCLEOTIDE SEQUENCE</scope>
    <source>
        <strain evidence="2">2889</strain>
    </source>
</reference>
<reference evidence="2" key="2">
    <citation type="journal article" date="2021" name="PeerJ">
        <title>Extensive microbial diversity within the chicken gut microbiome revealed by metagenomics and culture.</title>
        <authorList>
            <person name="Gilroy R."/>
            <person name="Ravi A."/>
            <person name="Getino M."/>
            <person name="Pursley I."/>
            <person name="Horton D.L."/>
            <person name="Alikhan N.F."/>
            <person name="Baker D."/>
            <person name="Gharbi K."/>
            <person name="Hall N."/>
            <person name="Watson M."/>
            <person name="Adriaenssens E.M."/>
            <person name="Foster-Nyarko E."/>
            <person name="Jarju S."/>
            <person name="Secka A."/>
            <person name="Antonio M."/>
            <person name="Oren A."/>
            <person name="Chaudhuri R.R."/>
            <person name="La Ragione R."/>
            <person name="Hildebrand F."/>
            <person name="Pallen M.J."/>
        </authorList>
    </citation>
    <scope>NUCLEOTIDE SEQUENCE</scope>
    <source>
        <strain evidence="2">2889</strain>
    </source>
</reference>
<gene>
    <name evidence="2" type="ORF">IAB08_09380</name>
</gene>
<dbReference type="InterPro" id="IPR045197">
    <property type="entry name" value="NUP210-like"/>
</dbReference>
<comment type="caution">
    <text evidence="2">The sequence shown here is derived from an EMBL/GenBank/DDBJ whole genome shotgun (WGS) entry which is preliminary data.</text>
</comment>
<protein>
    <submittedName>
        <fullName evidence="2">Ig-like domain-containing protein</fullName>
    </submittedName>
</protein>
<sequence>LSATITPDNAEETVQWSTSAAAVASVDVNGLVTAIAPGEAVITATTSESGLTAECRVTVVEPIIRVTKVTIDETLVPSRIKVGESVQLAATVEPENAVDKTVTWSIGDNEYVSLTPDGVLAGIKETGRSQSVIITATAGGISDVCSPRIRVEAAAGAVTGVRLDCTGITVGVGGTWQLNATVEPDDAQNKSVTWESSDESVATVDENGLVTGKSAGNATVTVRTVDGGYTAQCSVTVEGEEVVAVTGVRLDYEVITIDVGGTWQLNATVEPEDAENKGVTWESSDETVATVDENGLVTGKSAGSATVTVRTVDGGYTAQCSVTVEGEETVLPTGVTLSHTTLNMQVGEEAQLIATVQPADATDKSITWESNAPETVSVDSEGRLTAHKAGTAVITARTVNGFSAFCMVTVEEDDEPEVPVTGISLSPTYIELTEGETAQLTVTIEPEDATDRSISWESSDEDIATVGADGTVRAIAAGTSIITVTTTDGGYTAECRVTVVGGTDVEMTAADAVTVYPNPVRDVLNVETGGAAVVRMEMTDATGHAVMSIEGDVHTVDVSALPEGLYFLRIETGGGVTVRKIVKRM</sequence>
<feature type="domain" description="BIG2" evidence="1">
    <location>
        <begin position="244"/>
        <end position="321"/>
    </location>
</feature>
<dbReference type="InterPro" id="IPR008964">
    <property type="entry name" value="Invasin/intimin_cell_adhesion"/>
</dbReference>
<dbReference type="PANTHER" id="PTHR23019:SF0">
    <property type="entry name" value="NUCLEAR PORE MEMBRANE GLYCOPROTEIN 210"/>
    <property type="match status" value="1"/>
</dbReference>
<dbReference type="Gene3D" id="2.60.40.1080">
    <property type="match status" value="6"/>
</dbReference>
<feature type="domain" description="BIG2" evidence="1">
    <location>
        <begin position="157"/>
        <end position="234"/>
    </location>
</feature>
<feature type="domain" description="BIG2" evidence="1">
    <location>
        <begin position="65"/>
        <end position="148"/>
    </location>
</feature>
<dbReference type="SMART" id="SM00635">
    <property type="entry name" value="BID_2"/>
    <property type="match status" value="6"/>
</dbReference>
<feature type="domain" description="BIG2" evidence="1">
    <location>
        <begin position="1"/>
        <end position="56"/>
    </location>
</feature>
<dbReference type="InterPro" id="IPR003343">
    <property type="entry name" value="Big_2"/>
</dbReference>
<feature type="domain" description="BIG2" evidence="1">
    <location>
        <begin position="419"/>
        <end position="496"/>
    </location>
</feature>
<dbReference type="Pfam" id="PF02368">
    <property type="entry name" value="Big_2"/>
    <property type="match status" value="6"/>
</dbReference>
<dbReference type="AlphaFoldDB" id="A0A9D9DY25"/>
<evidence type="ECO:0000259" key="1">
    <source>
        <dbReference type="SMART" id="SM00635"/>
    </source>
</evidence>
<feature type="domain" description="BIG2" evidence="1">
    <location>
        <begin position="331"/>
        <end position="407"/>
    </location>
</feature>
<dbReference type="InterPro" id="IPR026444">
    <property type="entry name" value="Secre_tail"/>
</dbReference>
<organism evidence="2 3">
    <name type="scientific">Candidatus Pullibacteroides excrementavium</name>
    <dbReference type="NCBI Taxonomy" id="2840905"/>
    <lineage>
        <taxon>Bacteria</taxon>
        <taxon>Pseudomonadati</taxon>
        <taxon>Bacteroidota</taxon>
        <taxon>Bacteroidia</taxon>
        <taxon>Bacteroidales</taxon>
        <taxon>Candidatus Pullibacteroides</taxon>
    </lineage>
</organism>
<dbReference type="Pfam" id="PF18962">
    <property type="entry name" value="Por_Secre_tail"/>
    <property type="match status" value="1"/>
</dbReference>
<dbReference type="SUPFAM" id="SSF49373">
    <property type="entry name" value="Invasin/intimin cell-adhesion fragments"/>
    <property type="match status" value="5"/>
</dbReference>
<dbReference type="NCBIfam" id="TIGR04183">
    <property type="entry name" value="Por_Secre_tail"/>
    <property type="match status" value="1"/>
</dbReference>
<feature type="non-terminal residue" evidence="2">
    <location>
        <position position="1"/>
    </location>
</feature>
<proteinExistence type="predicted"/>
<dbReference type="Proteomes" id="UP000823612">
    <property type="component" value="Unassembled WGS sequence"/>
</dbReference>
<evidence type="ECO:0000313" key="2">
    <source>
        <dbReference type="EMBL" id="MBO8433484.1"/>
    </source>
</evidence>
<dbReference type="PANTHER" id="PTHR23019">
    <property type="entry name" value="NUCLEAR PORE MEMBRANE GLYCOPROTEIN GP210-RELATED"/>
    <property type="match status" value="1"/>
</dbReference>